<comment type="caution">
    <text evidence="2">The sequence shown here is derived from an EMBL/GenBank/DDBJ whole genome shotgun (WGS) entry which is preliminary data.</text>
</comment>
<keyword evidence="1" id="KW-0472">Membrane</keyword>
<evidence type="ECO:0000313" key="2">
    <source>
        <dbReference type="EMBL" id="MDQ1098762.1"/>
    </source>
</evidence>
<dbReference type="Proteomes" id="UP001225072">
    <property type="component" value="Unassembled WGS sequence"/>
</dbReference>
<proteinExistence type="predicted"/>
<keyword evidence="3" id="KW-1185">Reference proteome</keyword>
<reference evidence="2 3" key="1">
    <citation type="submission" date="2023-07" db="EMBL/GenBank/DDBJ databases">
        <title>Functional and genomic diversity of the sorghum phyllosphere microbiome.</title>
        <authorList>
            <person name="Shade A."/>
        </authorList>
    </citation>
    <scope>NUCLEOTIDE SEQUENCE [LARGE SCALE GENOMIC DNA]</scope>
    <source>
        <strain evidence="2 3">SORGH_AS_1064</strain>
    </source>
</reference>
<protein>
    <submittedName>
        <fullName evidence="2">Uncharacterized protein</fullName>
    </submittedName>
</protein>
<feature type="transmembrane region" description="Helical" evidence="1">
    <location>
        <begin position="59"/>
        <end position="84"/>
    </location>
</feature>
<gene>
    <name evidence="2" type="ORF">QE404_003909</name>
</gene>
<dbReference type="RefSeq" id="WP_307454084.1">
    <property type="nucleotide sequence ID" value="NZ_JAUTAL010000001.1"/>
</dbReference>
<evidence type="ECO:0000256" key="1">
    <source>
        <dbReference type="SAM" id="Phobius"/>
    </source>
</evidence>
<evidence type="ECO:0000313" key="3">
    <source>
        <dbReference type="Proteomes" id="UP001225072"/>
    </source>
</evidence>
<dbReference type="EMBL" id="JAUTAL010000001">
    <property type="protein sequence ID" value="MDQ1098762.1"/>
    <property type="molecule type" value="Genomic_DNA"/>
</dbReference>
<keyword evidence="1" id="KW-0812">Transmembrane</keyword>
<organism evidence="2 3">
    <name type="scientific">Chryseobacterium camelliae</name>
    <dbReference type="NCBI Taxonomy" id="1265445"/>
    <lineage>
        <taxon>Bacteria</taxon>
        <taxon>Pseudomonadati</taxon>
        <taxon>Bacteroidota</taxon>
        <taxon>Flavobacteriia</taxon>
        <taxon>Flavobacteriales</taxon>
        <taxon>Weeksellaceae</taxon>
        <taxon>Chryseobacterium group</taxon>
        <taxon>Chryseobacterium</taxon>
    </lineage>
</organism>
<sequence length="86" mass="9244">MHTLPATLLWFPLVGNVISSEVYWSGYDFLMAAVILWSAVGFIDLISGKVAKPALRIPLCFLAFFALAAVWAELAVGIFGSLLAGN</sequence>
<feature type="transmembrane region" description="Helical" evidence="1">
    <location>
        <begin position="29"/>
        <end position="47"/>
    </location>
</feature>
<accession>A0ABU0TP07</accession>
<name>A0ABU0TP07_9FLAO</name>
<keyword evidence="1" id="KW-1133">Transmembrane helix</keyword>